<comment type="caution">
    <text evidence="3">The sequence shown here is derived from an EMBL/GenBank/DDBJ whole genome shotgun (WGS) entry which is preliminary data.</text>
</comment>
<name>A0A8H5BJP1_9AGAR</name>
<dbReference type="InterPro" id="IPR040976">
    <property type="entry name" value="Pkinase_fungal"/>
</dbReference>
<dbReference type="Proteomes" id="UP000541558">
    <property type="component" value="Unassembled WGS sequence"/>
</dbReference>
<evidence type="ECO:0000313" key="4">
    <source>
        <dbReference type="Proteomes" id="UP000541558"/>
    </source>
</evidence>
<dbReference type="EMBL" id="JAACJK010000164">
    <property type="protein sequence ID" value="KAF5324426.1"/>
    <property type="molecule type" value="Genomic_DNA"/>
</dbReference>
<sequence>MRYTSPSEKSFPSEKVWKASNTHPPAGNPEPRKGTTRPDLPDPKPPSVSPKKRCFFVFPEICTRVSDLPSLGDAMSVLNQAYFGWVHRDISDGNILAIEADGKWATKLADLEFAKKLSPNAGSPDPKIGTPYSWHMRYNPRGFSHLIPINYKEVVHPDWGRGPKASGQLTVSQGEEWGTVRHTFLHDIESLWWLILWIITSRIGCEPSRAAAKVIFQATSTSTTTRSNSLFVGLPGDVTSSLHDGVKLIASALEDFRARLYHDYCRNTQEMRLDYTNFASICAVPLIFFKNIEDFRGVWGVLPVRQSREDAEAGRLRTQPVRTLNPVGEPSAGTKRKSPCVQTTVSLGHGNNENQPGPSKRRRVHSRRGAKRKA</sequence>
<dbReference type="OrthoDB" id="3271139at2759"/>
<dbReference type="SUPFAM" id="SSF56112">
    <property type="entry name" value="Protein kinase-like (PK-like)"/>
    <property type="match status" value="1"/>
</dbReference>
<dbReference type="Gene3D" id="1.10.510.10">
    <property type="entry name" value="Transferase(Phosphotransferase) domain 1"/>
    <property type="match status" value="1"/>
</dbReference>
<reference evidence="3 4" key="1">
    <citation type="journal article" date="2020" name="ISME J.">
        <title>Uncovering the hidden diversity of litter-decomposition mechanisms in mushroom-forming fungi.</title>
        <authorList>
            <person name="Floudas D."/>
            <person name="Bentzer J."/>
            <person name="Ahren D."/>
            <person name="Johansson T."/>
            <person name="Persson P."/>
            <person name="Tunlid A."/>
        </authorList>
    </citation>
    <scope>NUCLEOTIDE SEQUENCE [LARGE SCALE GENOMIC DNA]</scope>
    <source>
        <strain evidence="3 4">CBS 175.51</strain>
    </source>
</reference>
<feature type="compositionally biased region" description="Polar residues" evidence="1">
    <location>
        <begin position="1"/>
        <end position="10"/>
    </location>
</feature>
<dbReference type="InterPro" id="IPR011009">
    <property type="entry name" value="Kinase-like_dom_sf"/>
</dbReference>
<feature type="region of interest" description="Disordered" evidence="1">
    <location>
        <begin position="322"/>
        <end position="374"/>
    </location>
</feature>
<evidence type="ECO:0000256" key="1">
    <source>
        <dbReference type="SAM" id="MobiDB-lite"/>
    </source>
</evidence>
<protein>
    <recommendedName>
        <fullName evidence="2">Fungal-type protein kinase domain-containing protein</fullName>
    </recommendedName>
</protein>
<keyword evidence="4" id="KW-1185">Reference proteome</keyword>
<proteinExistence type="predicted"/>
<feature type="region of interest" description="Disordered" evidence="1">
    <location>
        <begin position="1"/>
        <end position="49"/>
    </location>
</feature>
<feature type="domain" description="Fungal-type protein kinase" evidence="2">
    <location>
        <begin position="69"/>
        <end position="130"/>
    </location>
</feature>
<dbReference type="AlphaFoldDB" id="A0A8H5BJP1"/>
<dbReference type="Pfam" id="PF17667">
    <property type="entry name" value="Pkinase_fungal"/>
    <property type="match status" value="1"/>
</dbReference>
<evidence type="ECO:0000313" key="3">
    <source>
        <dbReference type="EMBL" id="KAF5324426.1"/>
    </source>
</evidence>
<feature type="compositionally biased region" description="Polar residues" evidence="1">
    <location>
        <begin position="340"/>
        <end position="357"/>
    </location>
</feature>
<accession>A0A8H5BJP1</accession>
<organism evidence="3 4">
    <name type="scientific">Ephemerocybe angulata</name>
    <dbReference type="NCBI Taxonomy" id="980116"/>
    <lineage>
        <taxon>Eukaryota</taxon>
        <taxon>Fungi</taxon>
        <taxon>Dikarya</taxon>
        <taxon>Basidiomycota</taxon>
        <taxon>Agaricomycotina</taxon>
        <taxon>Agaricomycetes</taxon>
        <taxon>Agaricomycetidae</taxon>
        <taxon>Agaricales</taxon>
        <taxon>Agaricineae</taxon>
        <taxon>Psathyrellaceae</taxon>
        <taxon>Ephemerocybe</taxon>
    </lineage>
</organism>
<evidence type="ECO:0000259" key="2">
    <source>
        <dbReference type="Pfam" id="PF17667"/>
    </source>
</evidence>
<gene>
    <name evidence="3" type="ORF">D9611_004050</name>
</gene>
<feature type="compositionally biased region" description="Basic residues" evidence="1">
    <location>
        <begin position="359"/>
        <end position="374"/>
    </location>
</feature>